<dbReference type="EMBL" id="JACHWF010000009">
    <property type="protein sequence ID" value="MBB3010651.1"/>
    <property type="molecule type" value="Genomic_DNA"/>
</dbReference>
<reference evidence="2 3" key="1">
    <citation type="submission" date="2020-08" db="EMBL/GenBank/DDBJ databases">
        <title>Genomic Encyclopedia of Type Strains, Phase IV (KMG-V): Genome sequencing to study the core and pangenomes of soil and plant-associated prokaryotes.</title>
        <authorList>
            <person name="Whitman W."/>
        </authorList>
    </citation>
    <scope>NUCLEOTIDE SEQUENCE [LARGE SCALE GENOMIC DNA]</scope>
    <source>
        <strain evidence="2 3">SLV-2362</strain>
    </source>
</reference>
<evidence type="ECO:0000256" key="1">
    <source>
        <dbReference type="SAM" id="Phobius"/>
    </source>
</evidence>
<keyword evidence="1" id="KW-1133">Transmembrane helix</keyword>
<name>A0A7W4YUU1_9BURK</name>
<keyword evidence="3" id="KW-1185">Reference proteome</keyword>
<gene>
    <name evidence="2" type="ORF">FHX61_005332</name>
</gene>
<accession>A0A7W4YUU1</accession>
<dbReference type="RefSeq" id="WP_183300691.1">
    <property type="nucleotide sequence ID" value="NZ_JACHWF010000009.1"/>
</dbReference>
<keyword evidence="1" id="KW-0472">Membrane</keyword>
<evidence type="ECO:0000313" key="2">
    <source>
        <dbReference type="EMBL" id="MBB3010651.1"/>
    </source>
</evidence>
<protein>
    <submittedName>
        <fullName evidence="2">Uncharacterized protein</fullName>
    </submittedName>
</protein>
<dbReference type="AlphaFoldDB" id="A0A7W4YUU1"/>
<sequence>MPRTPTNYPLQDRLRMAVWLLAGLAFYAAVLLIDGTRFPTVQVTLQKLGHVTTFAWVGYWISRQALGRIGIHSSNLDRLARAVIIAGVIIAGLTGL</sequence>
<feature type="transmembrane region" description="Helical" evidence="1">
    <location>
        <begin position="16"/>
        <end position="33"/>
    </location>
</feature>
<evidence type="ECO:0000313" key="3">
    <source>
        <dbReference type="Proteomes" id="UP000578036"/>
    </source>
</evidence>
<organism evidence="2 3">
    <name type="scientific">Cupriavidus alkaliphilus</name>
    <dbReference type="NCBI Taxonomy" id="942866"/>
    <lineage>
        <taxon>Bacteria</taxon>
        <taxon>Pseudomonadati</taxon>
        <taxon>Pseudomonadota</taxon>
        <taxon>Betaproteobacteria</taxon>
        <taxon>Burkholderiales</taxon>
        <taxon>Burkholderiaceae</taxon>
        <taxon>Cupriavidus</taxon>
    </lineage>
</organism>
<dbReference type="Proteomes" id="UP000578036">
    <property type="component" value="Unassembled WGS sequence"/>
</dbReference>
<keyword evidence="1" id="KW-0812">Transmembrane</keyword>
<proteinExistence type="predicted"/>
<comment type="caution">
    <text evidence="2">The sequence shown here is derived from an EMBL/GenBank/DDBJ whole genome shotgun (WGS) entry which is preliminary data.</text>
</comment>